<dbReference type="EnsemblFungi" id="FOXG_15649T0">
    <property type="protein sequence ID" value="FOXG_15649P0"/>
    <property type="gene ID" value="FOXG_15649"/>
</dbReference>
<reference evidence="3" key="1">
    <citation type="journal article" date="2012" name="Mol. Plant Microbe Interact.">
        <title>A highly conserved effector in Fusarium oxysporum is required for full virulence on Arabidopsis.</title>
        <authorList>
            <person name="Thatcher L.F."/>
            <person name="Gardiner D.M."/>
            <person name="Kazan K."/>
            <person name="Manners J."/>
        </authorList>
    </citation>
    <scope>NUCLEOTIDE SEQUENCE [LARGE SCALE GENOMIC DNA]</scope>
    <source>
        <strain evidence="3">Fo5176</strain>
    </source>
</reference>
<evidence type="ECO:0000313" key="2">
    <source>
        <dbReference type="EnsemblFungi" id="FOXG_15649P0"/>
    </source>
</evidence>
<organism evidence="2 3">
    <name type="scientific">Fusarium oxysporum (strain Fo5176)</name>
    <name type="common">Fusarium vascular wilt</name>
    <dbReference type="NCBI Taxonomy" id="660025"/>
    <lineage>
        <taxon>Eukaryota</taxon>
        <taxon>Fungi</taxon>
        <taxon>Dikarya</taxon>
        <taxon>Ascomycota</taxon>
        <taxon>Pezizomycotina</taxon>
        <taxon>Sordariomycetes</taxon>
        <taxon>Hypocreomycetidae</taxon>
        <taxon>Hypocreales</taxon>
        <taxon>Nectriaceae</taxon>
        <taxon>Fusarium</taxon>
        <taxon>Fusarium oxysporum species complex</taxon>
    </lineage>
</organism>
<name>A0A0D2YH57_FUSOF</name>
<proteinExistence type="predicted"/>
<dbReference type="AlphaFoldDB" id="A0A0D2YH57"/>
<evidence type="ECO:0000313" key="3">
    <source>
        <dbReference type="Proteomes" id="UP000002489"/>
    </source>
</evidence>
<feature type="region of interest" description="Disordered" evidence="1">
    <location>
        <begin position="22"/>
        <end position="43"/>
    </location>
</feature>
<sequence>MKMNSLCSQQPSGVLLHLTMHGPSPQAHYRNAPASLTYHQSLR</sequence>
<evidence type="ECO:0000256" key="1">
    <source>
        <dbReference type="SAM" id="MobiDB-lite"/>
    </source>
</evidence>
<dbReference type="Proteomes" id="UP000002489">
    <property type="component" value="Unassembled WGS sequence"/>
</dbReference>
<reference evidence="2" key="2">
    <citation type="submission" date="2025-08" db="UniProtKB">
        <authorList>
            <consortium name="EnsemblFungi"/>
        </authorList>
    </citation>
    <scope>IDENTIFICATION</scope>
    <source>
        <strain evidence="2">4287 / CBS 123668 / FGSC 9935 / NRRL 34936</strain>
    </source>
</reference>
<protein>
    <submittedName>
        <fullName evidence="2">Uncharacterized protein</fullName>
    </submittedName>
</protein>
<accession>A0A0D2YH57</accession>